<dbReference type="PRINTS" id="PR00419">
    <property type="entry name" value="ADXRDTASE"/>
</dbReference>
<dbReference type="PANTHER" id="PTHR15944:SF0">
    <property type="entry name" value="PRENYLCYSTEINE LYASE DOMAIN-CONTAINING PROTEIN"/>
    <property type="match status" value="1"/>
</dbReference>
<dbReference type="AlphaFoldDB" id="A0A210QS56"/>
<dbReference type="Proteomes" id="UP000242188">
    <property type="component" value="Unassembled WGS sequence"/>
</dbReference>
<dbReference type="Gene3D" id="3.50.50.60">
    <property type="entry name" value="FAD/NAD(P)-binding domain"/>
    <property type="match status" value="1"/>
</dbReference>
<evidence type="ECO:0000313" key="2">
    <source>
        <dbReference type="Proteomes" id="UP000242188"/>
    </source>
</evidence>
<dbReference type="PANTHER" id="PTHR15944">
    <property type="entry name" value="FARNESYLCYSTEINE LYASE"/>
    <property type="match status" value="1"/>
</dbReference>
<dbReference type="GO" id="GO:0016853">
    <property type="term" value="F:isomerase activity"/>
    <property type="evidence" value="ECO:0007669"/>
    <property type="project" value="UniProtKB-KW"/>
</dbReference>
<dbReference type="GO" id="GO:0030327">
    <property type="term" value="P:prenylated protein catabolic process"/>
    <property type="evidence" value="ECO:0007669"/>
    <property type="project" value="TreeGrafter"/>
</dbReference>
<dbReference type="InterPro" id="IPR036188">
    <property type="entry name" value="FAD/NAD-bd_sf"/>
</dbReference>
<proteinExistence type="predicted"/>
<reference evidence="1 2" key="1">
    <citation type="journal article" date="2017" name="Nat. Ecol. Evol.">
        <title>Scallop genome provides insights into evolution of bilaterian karyotype and development.</title>
        <authorList>
            <person name="Wang S."/>
            <person name="Zhang J."/>
            <person name="Jiao W."/>
            <person name="Li J."/>
            <person name="Xun X."/>
            <person name="Sun Y."/>
            <person name="Guo X."/>
            <person name="Huan P."/>
            <person name="Dong B."/>
            <person name="Zhang L."/>
            <person name="Hu X."/>
            <person name="Sun X."/>
            <person name="Wang J."/>
            <person name="Zhao C."/>
            <person name="Wang Y."/>
            <person name="Wang D."/>
            <person name="Huang X."/>
            <person name="Wang R."/>
            <person name="Lv J."/>
            <person name="Li Y."/>
            <person name="Zhang Z."/>
            <person name="Liu B."/>
            <person name="Lu W."/>
            <person name="Hui Y."/>
            <person name="Liang J."/>
            <person name="Zhou Z."/>
            <person name="Hou R."/>
            <person name="Li X."/>
            <person name="Liu Y."/>
            <person name="Li H."/>
            <person name="Ning X."/>
            <person name="Lin Y."/>
            <person name="Zhao L."/>
            <person name="Xing Q."/>
            <person name="Dou J."/>
            <person name="Li Y."/>
            <person name="Mao J."/>
            <person name="Guo H."/>
            <person name="Dou H."/>
            <person name="Li T."/>
            <person name="Mu C."/>
            <person name="Jiang W."/>
            <person name="Fu Q."/>
            <person name="Fu X."/>
            <person name="Miao Y."/>
            <person name="Liu J."/>
            <person name="Yu Q."/>
            <person name="Li R."/>
            <person name="Liao H."/>
            <person name="Li X."/>
            <person name="Kong Y."/>
            <person name="Jiang Z."/>
            <person name="Chourrout D."/>
            <person name="Li R."/>
            <person name="Bao Z."/>
        </authorList>
    </citation>
    <scope>NUCLEOTIDE SEQUENCE [LARGE SCALE GENOMIC DNA]</scope>
    <source>
        <strain evidence="1 2">PY_sf001</strain>
    </source>
</reference>
<keyword evidence="1" id="KW-0413">Isomerase</keyword>
<dbReference type="EMBL" id="NEDP02002206">
    <property type="protein sequence ID" value="OWF51566.1"/>
    <property type="molecule type" value="Genomic_DNA"/>
</dbReference>
<comment type="caution">
    <text evidence="1">The sequence shown here is derived from an EMBL/GenBank/DDBJ whole genome shotgun (WGS) entry which is preliminary data.</text>
</comment>
<dbReference type="Gene3D" id="3.30.70.1990">
    <property type="match status" value="1"/>
</dbReference>
<dbReference type="InterPro" id="IPR017046">
    <property type="entry name" value="Prenylcysteine_Oxase1"/>
</dbReference>
<organism evidence="1 2">
    <name type="scientific">Mizuhopecten yessoensis</name>
    <name type="common">Japanese scallop</name>
    <name type="synonym">Patinopecten yessoensis</name>
    <dbReference type="NCBI Taxonomy" id="6573"/>
    <lineage>
        <taxon>Eukaryota</taxon>
        <taxon>Metazoa</taxon>
        <taxon>Spiralia</taxon>
        <taxon>Lophotrochozoa</taxon>
        <taxon>Mollusca</taxon>
        <taxon>Bivalvia</taxon>
        <taxon>Autobranchia</taxon>
        <taxon>Pteriomorphia</taxon>
        <taxon>Pectinida</taxon>
        <taxon>Pectinoidea</taxon>
        <taxon>Pectinidae</taxon>
        <taxon>Mizuhopecten</taxon>
    </lineage>
</organism>
<dbReference type="SUPFAM" id="SSF51905">
    <property type="entry name" value="FAD/NAD(P)-binding domain"/>
    <property type="match status" value="1"/>
</dbReference>
<accession>A0A210QS56</accession>
<gene>
    <name evidence="1" type="ORF">KP79_PYT24365</name>
</gene>
<sequence length="530" mass="60108">MTTARTEVILIIAVFCIHSVVFAGLTSIDETTLSSEQPRTQRQACAAKPFPKIKGPKSKHDKIAIIGAGPSGIHMAYRLKEEGYTRVKIFEKNDYIGGKSKTLYHRRVPHEMGTVYTQPDYTEIYKLVKEFDAGDILPMPSPDIWVSKNPPIYMTTLENSIRILMKNRPNITTPTEAAGIIQQSIVKYVGLHNTLFGTYEGELMPRPCENVLSQVNMTFEVFLTTNNIEGLEGIILSALTMQGYGHIDEISALYGMMWVTPQLLLGLVKPIITPEDRVVKILSKGFQSLWEQIARQNNLNVKLSSPVKTVSCLKHGRGFCVKYMKCGRLYGEKFDFIITSPTMKSMSDIIRFKPKVRELFSKTFNDYFTTTLADTDYGVNRGKTPQDYYAFNIIAKEESSVWGHRDSYSSLNYIIEGNYTEGNPGGQNVQSSVYYQLSKQKPDPKTLTRKLRAHISTVEVSDNLKIKDRFIWNYFPRYSVSDMASGILWDIFDIQGKHNIWYIGSSVSFESVKSVVEYNNLLLRQLSGNN</sequence>
<keyword evidence="2" id="KW-1185">Reference proteome</keyword>
<dbReference type="Pfam" id="PF13450">
    <property type="entry name" value="NAD_binding_8"/>
    <property type="match status" value="1"/>
</dbReference>
<name>A0A210QS56_MIZYE</name>
<dbReference type="OrthoDB" id="5046242at2759"/>
<evidence type="ECO:0000313" key="1">
    <source>
        <dbReference type="EMBL" id="OWF51566.1"/>
    </source>
</evidence>
<dbReference type="Gene3D" id="1.10.405.20">
    <property type="match status" value="1"/>
</dbReference>
<protein>
    <submittedName>
        <fullName evidence="1">Polyenoic fatty acid isomerase</fullName>
    </submittedName>
</protein>
<dbReference type="GO" id="GO:0001735">
    <property type="term" value="F:prenylcysteine oxidase activity"/>
    <property type="evidence" value="ECO:0007669"/>
    <property type="project" value="InterPro"/>
</dbReference>